<reference evidence="1" key="2">
    <citation type="submission" date="2025-08" db="UniProtKB">
        <authorList>
            <consortium name="RefSeq"/>
        </authorList>
    </citation>
    <scope>IDENTIFICATION</scope>
</reference>
<evidence type="ECO:0000313" key="1">
    <source>
        <dbReference type="RefSeq" id="XP_059604830.1"/>
    </source>
</evidence>
<gene>
    <name evidence="1" type="ORF">An16g05850</name>
</gene>
<name>A0AAJ8BZ11_ASPNG</name>
<protein>
    <submittedName>
        <fullName evidence="1">Uncharacterized protein</fullName>
    </submittedName>
</protein>
<proteinExistence type="predicted"/>
<accession>A0AAJ8BZ11</accession>
<organism evidence="1">
    <name type="scientific">Aspergillus niger</name>
    <dbReference type="NCBI Taxonomy" id="5061"/>
    <lineage>
        <taxon>Eukaryota</taxon>
        <taxon>Fungi</taxon>
        <taxon>Dikarya</taxon>
        <taxon>Ascomycota</taxon>
        <taxon>Pezizomycotina</taxon>
        <taxon>Eurotiomycetes</taxon>
        <taxon>Eurotiomycetidae</taxon>
        <taxon>Eurotiales</taxon>
        <taxon>Aspergillaceae</taxon>
        <taxon>Aspergillus</taxon>
        <taxon>Aspergillus subgen. Circumdati</taxon>
    </lineage>
</organism>
<dbReference type="VEuPathDB" id="FungiDB:An16g05850"/>
<sequence length="198" mass="21229">MDKKRVTSANKLYSISLPRQRFQSYPPTCFRASNIQSNPLPEPTTPSLSVARCPTLRRDSTNTFILAPGIARSTGCAVRVANAVGPMSFGADAVYAAVTAVAELALAVCAGLRGEGADEEKCVIQWMDIFAIRQEAVPLYARVPIAINGTFYEAVNEPMCGENVSNDDGRIGSFGGSDNRWPESFESFACDPPLLSGS</sequence>
<dbReference type="KEGG" id="ang:An16g05850"/>
<reference evidence="1" key="1">
    <citation type="submission" date="2025-02" db="EMBL/GenBank/DDBJ databases">
        <authorList>
            <consortium name="NCBI Genome Project"/>
        </authorList>
    </citation>
    <scope>NUCLEOTIDE SEQUENCE</scope>
</reference>
<dbReference type="GeneID" id="84593449"/>
<dbReference type="AlphaFoldDB" id="A0AAJ8BZ11"/>
<dbReference type="RefSeq" id="XP_059604830.1">
    <property type="nucleotide sequence ID" value="XM_059745179.1"/>
</dbReference>